<evidence type="ECO:0000313" key="2">
    <source>
        <dbReference type="Proteomes" id="UP000829447"/>
    </source>
</evidence>
<protein>
    <submittedName>
        <fullName evidence="1">Uncharacterized protein</fullName>
    </submittedName>
</protein>
<comment type="caution">
    <text evidence="1">The sequence shown here is derived from an EMBL/GenBank/DDBJ whole genome shotgun (WGS) entry which is preliminary data.</text>
</comment>
<dbReference type="EMBL" id="CM040476">
    <property type="protein sequence ID" value="MCI4392046.1"/>
    <property type="molecule type" value="Genomic_DNA"/>
</dbReference>
<name>A0ACC5XM80_PANGG</name>
<dbReference type="Proteomes" id="UP000829447">
    <property type="component" value="Linkage Group LG23"/>
</dbReference>
<proteinExistence type="predicted"/>
<sequence>MSRSSSTGDLVPKDITEMLALQNKISKSRKKRGSSLSQTFSWFKGSKPKRIVSNGQSRSGRLGGWTGECTTFRQAADNHDVSKAGQKQDEQTKLTVHYTASQHYQENVFIEGSRPKYLEDLHTEAQEGLKILQQEEHKIARDLEDDQPVATITAQQDNDVNCEERDGHLRFDSNADHSITSVSTVSAVTSRPVLTRQGSTFKPLNTVKRLDNPRKRSRRTTIMGIPQQVHRELCMGRGALLQLPTDEDDDSSGRVIIPRIDGEVPITNNEGARVHLQDIEALQVSRDDQLLRHHIQAVYRDDFLLNTKSGQQISLRPRSLAVPGITTSSALLQEPQGPVMSISPQATYLSTIIPNAILPSAIDVIEIDRSCNRRSVRTVSKSSLAPASPVSSRSGGDTHDEPNSASSKWSHSQSSETIVSHPSTISFKGSMPSSHLTDSMKEVTDLNEEQMSLKSSVSWSSSTSKAGSQRLDQGELSDSAETAQNSRLFSRNLSVIKTKLPPAPPRRTYSLHHENLKQRPRELADTKDLKYLGSNCRQPDADLNTKEDPTSSYTENISTLSPVSPLFDDSNLSVTASPHRPVQDSIEAQSESNNSSPQDIFERTLSPSSGYSSQSGTPTHSSKDICPTSPGKQKLKPPKPERAGTRISPAVSVSSSLVSLSSNVSDPANQLTQTHTTQSQPSKISPAVTIKNKVTPPPTATLRELFNIPPPPKVKAPCPPPPETWAHNERTTELLCGPSPNAHRIYELQKSYQTDILLMRNQATADTTNLTSAQRQISVEIETNGTHTENKTPMSEGKDELMPVQEQAPLDEREQVSHVVHKREHENSERLKIEQESPVNSEELQSADKGNEILLLKEQFVSESGQSGQTDGLPENDFSTPETERTDAEDQCFVKHSTDKEILKHKPTHNLSVEGPRASGISPPPSPPPQHSPPPPPSKMSSVCSVSVPLQEEELQPEIEKELLTLEPSWPPPPPPMDESSDLLFEGQDEIDFPPPPPPDMQESFLVMTQHYKVDSSGQGDSVAPEKSPGLSDIDSHTKQNPDPQIIQSTTLVEKTLNESLPVDSIPNVSDDNLFDQIHAKPQSFENVSQICIDLVGSETTVPSEISLKSSKSQDIPLQTLPQETPLPPQHDPLNPSAILPKDLSQQTYHAPALSADLKIIPPLPMEDQSTVNFKRQPSLISKDGRCKGLSSTQKCAPIPKEDANIPLVTPSLLQMVRLRTVNVEDQVNLLSQEVTAGTETTPDQDLSVSNQVTPQKPIRKSCTKSMESPVKSFSASSGPSMRLQEAIRMKTAAMSSSSFPARPSLRLPTPTANSNDVPVLSPKTPDDSKSPASTASFIFSKSTKKVVIETATSPEAQASLKQSLAAELMQISDQHKSVVTNGTKKHHKQIINRLTECNLLASECPPPQVKKRLQGVLSNALGELFNTRKTKLAKTMCSNH</sequence>
<organism evidence="1 2">
    <name type="scientific">Pangasianodon gigas</name>
    <name type="common">Mekong giant catfish</name>
    <name type="synonym">Pangasius gigas</name>
    <dbReference type="NCBI Taxonomy" id="30993"/>
    <lineage>
        <taxon>Eukaryota</taxon>
        <taxon>Metazoa</taxon>
        <taxon>Chordata</taxon>
        <taxon>Craniata</taxon>
        <taxon>Vertebrata</taxon>
        <taxon>Euteleostomi</taxon>
        <taxon>Actinopterygii</taxon>
        <taxon>Neopterygii</taxon>
        <taxon>Teleostei</taxon>
        <taxon>Ostariophysi</taxon>
        <taxon>Siluriformes</taxon>
        <taxon>Pangasiidae</taxon>
        <taxon>Pangasianodon</taxon>
    </lineage>
</organism>
<accession>A0ACC5XM80</accession>
<gene>
    <name evidence="1" type="ORF">PGIGA_G00141400</name>
</gene>
<keyword evidence="2" id="KW-1185">Reference proteome</keyword>
<reference evidence="1 2" key="1">
    <citation type="journal article" date="2022" name="bioRxiv">
        <title>An ancient truncated duplication of the anti-Mullerian hormone receptor type 2 gene is a potential conserved master sex determinant in the Pangasiidae catfish family.</title>
        <authorList>
            <person name="Wen M."/>
            <person name="Pan Q."/>
            <person name="Jouanno E."/>
            <person name="Montfort J."/>
            <person name="Zahm M."/>
            <person name="Cabau C."/>
            <person name="Klopp C."/>
            <person name="Iampietro C."/>
            <person name="Roques C."/>
            <person name="Bouchez O."/>
            <person name="Castinel A."/>
            <person name="Donnadieu C."/>
            <person name="Parrinello H."/>
            <person name="Poncet C."/>
            <person name="Belmonte E."/>
            <person name="Gautier V."/>
            <person name="Avarre J.-C."/>
            <person name="Dugue R."/>
            <person name="Gustiano R."/>
            <person name="Ha T.T.T."/>
            <person name="Campet M."/>
            <person name="Sriphairoj K."/>
            <person name="Ribolli J."/>
            <person name="de Almeida F.L."/>
            <person name="Desvignes T."/>
            <person name="Postlethwait J.H."/>
            <person name="Bucao C.F."/>
            <person name="Robinson-Rechavi M."/>
            <person name="Bobe J."/>
            <person name="Herpin A."/>
            <person name="Guiguen Y."/>
        </authorList>
    </citation>
    <scope>NUCLEOTIDE SEQUENCE [LARGE SCALE GENOMIC DNA]</scope>
    <source>
        <strain evidence="1">YG-Dec2019</strain>
    </source>
</reference>
<evidence type="ECO:0000313" key="1">
    <source>
        <dbReference type="EMBL" id="MCI4392046.1"/>
    </source>
</evidence>